<proteinExistence type="predicted"/>
<name>A0A838XT64_9HYPH</name>
<accession>A0A838XT64</accession>
<dbReference type="RefSeq" id="WP_181761772.1">
    <property type="nucleotide sequence ID" value="NZ_BMCR01000005.1"/>
</dbReference>
<comment type="caution">
    <text evidence="1">The sequence shown here is derived from an EMBL/GenBank/DDBJ whole genome shotgun (WGS) entry which is preliminary data.</text>
</comment>
<dbReference type="AlphaFoldDB" id="A0A838XT64"/>
<dbReference type="Proteomes" id="UP000559404">
    <property type="component" value="Unassembled WGS sequence"/>
</dbReference>
<reference evidence="1 2" key="1">
    <citation type="submission" date="2020-07" db="EMBL/GenBank/DDBJ databases">
        <authorList>
            <person name="Li M."/>
        </authorList>
    </citation>
    <scope>NUCLEOTIDE SEQUENCE [LARGE SCALE GENOMIC DNA]</scope>
    <source>
        <strain evidence="1 2">DSM 23284</strain>
    </source>
</reference>
<evidence type="ECO:0000313" key="2">
    <source>
        <dbReference type="Proteomes" id="UP000559404"/>
    </source>
</evidence>
<dbReference type="EMBL" id="JACEON010000021">
    <property type="protein sequence ID" value="MBA4613572.1"/>
    <property type="molecule type" value="Genomic_DNA"/>
</dbReference>
<sequence>MKRLETVAFYIGAAEHCQIDIETDRLEAYCLKHDALEPITWEAIERAVSKGAFIRHKPGSSHCGPG</sequence>
<reference evidence="1 2" key="2">
    <citation type="submission" date="2020-08" db="EMBL/GenBank/DDBJ databases">
        <title>Stappia taiwanensis sp. nov., isolated from a coastal thermal spring.</title>
        <authorList>
            <person name="Kampfer P."/>
        </authorList>
    </citation>
    <scope>NUCLEOTIDE SEQUENCE [LARGE SCALE GENOMIC DNA]</scope>
    <source>
        <strain evidence="1 2">DSM 23284</strain>
    </source>
</reference>
<protein>
    <submittedName>
        <fullName evidence="1">Uncharacterized protein</fullName>
    </submittedName>
</protein>
<organism evidence="1 2">
    <name type="scientific">Stappia taiwanensis</name>
    <dbReference type="NCBI Taxonomy" id="992267"/>
    <lineage>
        <taxon>Bacteria</taxon>
        <taxon>Pseudomonadati</taxon>
        <taxon>Pseudomonadota</taxon>
        <taxon>Alphaproteobacteria</taxon>
        <taxon>Hyphomicrobiales</taxon>
        <taxon>Stappiaceae</taxon>
        <taxon>Stappia</taxon>
    </lineage>
</organism>
<keyword evidence="2" id="KW-1185">Reference proteome</keyword>
<evidence type="ECO:0000313" key="1">
    <source>
        <dbReference type="EMBL" id="MBA4613572.1"/>
    </source>
</evidence>
<gene>
    <name evidence="1" type="ORF">H1W37_18085</name>
</gene>